<protein>
    <recommendedName>
        <fullName evidence="7 20">Phospholipase A1</fullName>
        <ecNumber evidence="5 20">3.1.1.32</ecNumber>
        <ecNumber evidence="6 20">3.1.1.4</ecNumber>
    </recommendedName>
    <alternativeName>
        <fullName evidence="20">Phosphatidylcholine 1-acylhydrolase</fullName>
    </alternativeName>
</protein>
<dbReference type="GO" id="GO:0016042">
    <property type="term" value="P:lipid catabolic process"/>
    <property type="evidence" value="ECO:0007669"/>
    <property type="project" value="UniProtKB-KW"/>
</dbReference>
<sequence length="256" mass="29196">MKYKLLLVAILSPLLQAKSLSTISSYEDTYVIGSHTSSVNREVYQAGGFDGAEQLQPFEVKFQFSFSVPLFQLTSNSSIAASYTQVSLWQVANNQISSPFRETNYKPQVFVMYRPNLFFINNIEFGYKHESNGQTANLSRSWDRAYVALELLDGPFEYGLHAWSVIGRIGENPDISEYYAPWEAWTKLYTGVGVFDARGFYNFDTNKSGIELGYTFYFNELIGVYGQVYHGYGETLIEYDHSHTRVGLGLKLVNWQ</sequence>
<evidence type="ECO:0000256" key="16">
    <source>
        <dbReference type="ARBA" id="ARBA00023136"/>
    </source>
</evidence>
<comment type="subcellular location">
    <subcellularLocation>
        <location evidence="20">Cell outer membrane</location>
        <topology evidence="20">Multi-pass membrane protein</topology>
    </subcellularLocation>
    <text evidence="20">One of the very few enzymes located there.</text>
</comment>
<keyword evidence="10 19" id="KW-0479">Metal-binding</keyword>
<comment type="cofactor">
    <cofactor evidence="20">
        <name>Ca(2+)</name>
        <dbReference type="ChEBI" id="CHEBI:29108"/>
    </cofactor>
    <text evidence="20">Binds 1 Ca(2+) ion per monomer. In the dimeric form the Ca(2+) is bound by different amino acids with binding of each Ca(2+) shared with ligands coming from each monomer. The Ca(2+) ion may have a role in catalysis.</text>
</comment>
<proteinExistence type="inferred from homology"/>
<organism evidence="21 22">
    <name type="scientific">Vibrio tapetis subsp. tapetis</name>
    <dbReference type="NCBI Taxonomy" id="1671868"/>
    <lineage>
        <taxon>Bacteria</taxon>
        <taxon>Pseudomonadati</taxon>
        <taxon>Pseudomonadota</taxon>
        <taxon>Gammaproteobacteria</taxon>
        <taxon>Vibrionales</taxon>
        <taxon>Vibrionaceae</taxon>
        <taxon>Vibrio</taxon>
    </lineage>
</organism>
<evidence type="ECO:0000313" key="22">
    <source>
        <dbReference type="Proteomes" id="UP000235828"/>
    </source>
</evidence>
<evidence type="ECO:0000256" key="14">
    <source>
        <dbReference type="ARBA" id="ARBA00022963"/>
    </source>
</evidence>
<evidence type="ECO:0000256" key="2">
    <source>
        <dbReference type="ARBA" id="ARBA00001604"/>
    </source>
</evidence>
<evidence type="ECO:0000256" key="15">
    <source>
        <dbReference type="ARBA" id="ARBA00023098"/>
    </source>
</evidence>
<dbReference type="AlphaFoldDB" id="A0A2N8Z942"/>
<feature type="active site" description="Nucleophile" evidence="18">
    <location>
        <position position="131"/>
    </location>
</feature>
<dbReference type="GO" id="GO:0004623">
    <property type="term" value="F:phospholipase A2 activity"/>
    <property type="evidence" value="ECO:0007669"/>
    <property type="project" value="UniProtKB-EC"/>
</dbReference>
<dbReference type="PANTHER" id="PTHR40457">
    <property type="entry name" value="PHOSPHOLIPASE A1"/>
    <property type="match status" value="1"/>
</dbReference>
<comment type="catalytic activity">
    <reaction evidence="2 20">
        <text>a 1,2-diacyl-sn-glycero-3-phosphocholine + H2O = a 1-acyl-sn-glycero-3-phosphocholine + a fatty acid + H(+)</text>
        <dbReference type="Rhea" id="RHEA:15801"/>
        <dbReference type="ChEBI" id="CHEBI:15377"/>
        <dbReference type="ChEBI" id="CHEBI:15378"/>
        <dbReference type="ChEBI" id="CHEBI:28868"/>
        <dbReference type="ChEBI" id="CHEBI:57643"/>
        <dbReference type="ChEBI" id="CHEBI:58168"/>
        <dbReference type="EC" id="3.1.1.4"/>
    </reaction>
</comment>
<evidence type="ECO:0000256" key="6">
    <source>
        <dbReference type="ARBA" id="ARBA00013278"/>
    </source>
</evidence>
<keyword evidence="13 19" id="KW-0106">Calcium</keyword>
<keyword evidence="16" id="KW-0472">Membrane</keyword>
<evidence type="ECO:0000256" key="10">
    <source>
        <dbReference type="ARBA" id="ARBA00022723"/>
    </source>
</evidence>
<dbReference type="EC" id="3.1.1.32" evidence="5 20"/>
<dbReference type="InterPro" id="IPR003187">
    <property type="entry name" value="PLipase_A1"/>
</dbReference>
<evidence type="ECO:0000256" key="19">
    <source>
        <dbReference type="PIRSR" id="PIRSR603187-2"/>
    </source>
</evidence>
<dbReference type="KEGG" id="vta:A0428"/>
<feature type="active site" description="Proton acceptor" evidence="18">
    <location>
        <position position="129"/>
    </location>
</feature>
<dbReference type="OrthoDB" id="188433at2"/>
<evidence type="ECO:0000256" key="13">
    <source>
        <dbReference type="ARBA" id="ARBA00022837"/>
    </source>
</evidence>
<dbReference type="Proteomes" id="UP000235828">
    <property type="component" value="Chromosome A"/>
</dbReference>
<name>A0A2N8Z942_9VIBR</name>
<comment type="similarity">
    <text evidence="3 20">Belongs to the phospholipase A1 family.</text>
</comment>
<feature type="binding site" description="in dimeric form" evidence="19">
    <location>
        <position position="139"/>
    </location>
    <ligand>
        <name>Ca(2+)</name>
        <dbReference type="ChEBI" id="CHEBI:29108"/>
        <label>1</label>
    </ligand>
</feature>
<evidence type="ECO:0000256" key="17">
    <source>
        <dbReference type="ARBA" id="ARBA00023237"/>
    </source>
</evidence>
<dbReference type="GO" id="GO:0009279">
    <property type="term" value="C:cell outer membrane"/>
    <property type="evidence" value="ECO:0007669"/>
    <property type="project" value="UniProtKB-SubCell"/>
</dbReference>
<evidence type="ECO:0000256" key="20">
    <source>
        <dbReference type="RuleBase" id="RU366027"/>
    </source>
</evidence>
<dbReference type="RefSeq" id="WP_102521282.1">
    <property type="nucleotide sequence ID" value="NZ_LT960611.1"/>
</dbReference>
<dbReference type="EC" id="3.1.1.4" evidence="6 20"/>
<evidence type="ECO:0000256" key="7">
    <source>
        <dbReference type="ARBA" id="ARBA00021726"/>
    </source>
</evidence>
<evidence type="ECO:0000256" key="12">
    <source>
        <dbReference type="ARBA" id="ARBA00022801"/>
    </source>
</evidence>
<comment type="function">
    <text evidence="20">Hydrolysis of phosphatidylcholine with phospholipase A2 (EC 3.1.1.4) and phospholipase A1 (EC 3.1.1.32) activities.</text>
</comment>
<evidence type="ECO:0000256" key="18">
    <source>
        <dbReference type="PIRSR" id="PIRSR603187-1"/>
    </source>
</evidence>
<feature type="binding site" description="in dimeric form" evidence="19">
    <location>
        <position position="97"/>
    </location>
    <ligand>
        <name>Ca(2+)</name>
        <dbReference type="ChEBI" id="CHEBI:29108"/>
        <label>1</label>
    </ligand>
</feature>
<keyword evidence="8" id="KW-1134">Transmembrane beta strand</keyword>
<evidence type="ECO:0000256" key="5">
    <source>
        <dbReference type="ARBA" id="ARBA00013179"/>
    </source>
</evidence>
<keyword evidence="17 20" id="KW-0998">Cell outer membrane</keyword>
<keyword evidence="22" id="KW-1185">Reference proteome</keyword>
<comment type="catalytic activity">
    <reaction evidence="1 20">
        <text>a 1,2-diacyl-sn-glycero-3-phosphocholine + H2O = a 2-acyl-sn-glycero-3-phosphocholine + a fatty acid + H(+)</text>
        <dbReference type="Rhea" id="RHEA:18689"/>
        <dbReference type="ChEBI" id="CHEBI:15377"/>
        <dbReference type="ChEBI" id="CHEBI:15378"/>
        <dbReference type="ChEBI" id="CHEBI:28868"/>
        <dbReference type="ChEBI" id="CHEBI:57643"/>
        <dbReference type="ChEBI" id="CHEBI:57875"/>
        <dbReference type="EC" id="3.1.1.32"/>
    </reaction>
</comment>
<accession>A0A2N8Z942</accession>
<dbReference type="PANTHER" id="PTHR40457:SF1">
    <property type="entry name" value="PHOSPHOLIPASE A1"/>
    <property type="match status" value="1"/>
</dbReference>
<keyword evidence="15 20" id="KW-0443">Lipid metabolism</keyword>
<comment type="subunit">
    <text evidence="4 20">Homodimer; dimerization is reversible, and the dimeric form is the active one.</text>
</comment>
<keyword evidence="11 20" id="KW-0732">Signal</keyword>
<feature type="chain" id="PRO_5019620793" description="Phospholipase A1" evidence="20">
    <location>
        <begin position="18"/>
        <end position="256"/>
    </location>
</feature>
<evidence type="ECO:0000256" key="8">
    <source>
        <dbReference type="ARBA" id="ARBA00022452"/>
    </source>
</evidence>
<dbReference type="GO" id="GO:0008970">
    <property type="term" value="F:phospholipase A1 activity"/>
    <property type="evidence" value="ECO:0007669"/>
    <property type="project" value="UniProtKB-EC"/>
</dbReference>
<keyword evidence="12 20" id="KW-0378">Hydrolase</keyword>
<feature type="signal peptide" evidence="20">
    <location>
        <begin position="1"/>
        <end position="17"/>
    </location>
</feature>
<dbReference type="EMBL" id="LT960611">
    <property type="protein sequence ID" value="SON48407.1"/>
    <property type="molecule type" value="Genomic_DNA"/>
</dbReference>
<evidence type="ECO:0000313" key="21">
    <source>
        <dbReference type="EMBL" id="SON48407.1"/>
    </source>
</evidence>
<evidence type="ECO:0000256" key="9">
    <source>
        <dbReference type="ARBA" id="ARBA00022692"/>
    </source>
</evidence>
<evidence type="ECO:0000256" key="1">
    <source>
        <dbReference type="ARBA" id="ARBA00000111"/>
    </source>
</evidence>
<keyword evidence="14 20" id="KW-0442">Lipid degradation</keyword>
<evidence type="ECO:0000256" key="3">
    <source>
        <dbReference type="ARBA" id="ARBA00010525"/>
    </source>
</evidence>
<evidence type="ECO:0000256" key="11">
    <source>
        <dbReference type="ARBA" id="ARBA00022729"/>
    </source>
</evidence>
<reference evidence="21 22" key="1">
    <citation type="submission" date="2017-10" db="EMBL/GenBank/DDBJ databases">
        <authorList>
            <person name="Banno H."/>
            <person name="Chua N.-H."/>
        </authorList>
    </citation>
    <scope>NUCLEOTIDE SEQUENCE [LARGE SCALE GENOMIC DNA]</scope>
    <source>
        <strain evidence="21">Vibrio tapetis CECT4600</strain>
    </source>
</reference>
<dbReference type="Pfam" id="PF02253">
    <property type="entry name" value="PLA1"/>
    <property type="match status" value="1"/>
</dbReference>
<dbReference type="GO" id="GO:0005509">
    <property type="term" value="F:calcium ion binding"/>
    <property type="evidence" value="ECO:0007669"/>
    <property type="project" value="TreeGrafter"/>
</dbReference>
<gene>
    <name evidence="21" type="primary">pldA</name>
    <name evidence="21" type="ORF">VTAP4600_A0428</name>
</gene>
<evidence type="ECO:0000256" key="4">
    <source>
        <dbReference type="ARBA" id="ARBA00011702"/>
    </source>
</evidence>
<dbReference type="Gene3D" id="2.40.230.10">
    <property type="entry name" value="Phospholipase A1"/>
    <property type="match status" value="1"/>
</dbReference>
<keyword evidence="9" id="KW-0812">Transmembrane</keyword>
<dbReference type="InterPro" id="IPR036541">
    <property type="entry name" value="PLipase_A1_sf"/>
</dbReference>
<dbReference type="PRINTS" id="PR01486">
    <property type="entry name" value="PHPHLIPASEA1"/>
</dbReference>
<dbReference type="SUPFAM" id="SSF56931">
    <property type="entry name" value="Outer membrane phospholipase A (OMPLA)"/>
    <property type="match status" value="1"/>
</dbReference>